<dbReference type="InterPro" id="IPR021323">
    <property type="entry name" value="DUF2927"/>
</dbReference>
<protein>
    <submittedName>
        <fullName evidence="1">DUF2927 domain-containing protein</fullName>
    </submittedName>
</protein>
<dbReference type="RefSeq" id="WP_301161723.1">
    <property type="nucleotide sequence ID" value="NZ_JAUHTC010000089.1"/>
</dbReference>
<organism evidence="1 2">
    <name type="scientific">Mycolicibacterium austroafricanum</name>
    <name type="common">Mycobacterium austroafricanum</name>
    <dbReference type="NCBI Taxonomy" id="39687"/>
    <lineage>
        <taxon>Bacteria</taxon>
        <taxon>Bacillati</taxon>
        <taxon>Actinomycetota</taxon>
        <taxon>Actinomycetes</taxon>
        <taxon>Mycobacteriales</taxon>
        <taxon>Mycobacteriaceae</taxon>
        <taxon>Mycolicibacterium</taxon>
    </lineage>
</organism>
<reference evidence="1" key="1">
    <citation type="submission" date="2023-07" db="EMBL/GenBank/DDBJ databases">
        <title>Degradation of tert-butanol by M. austroafricanum TBA100.</title>
        <authorList>
            <person name="Helbich S."/>
            <person name="Vainshtein Y."/>
        </authorList>
    </citation>
    <scope>NUCLEOTIDE SEQUENCE</scope>
    <source>
        <strain evidence="1">TBA100</strain>
    </source>
</reference>
<dbReference type="Proteomes" id="UP001172687">
    <property type="component" value="Unassembled WGS sequence"/>
</dbReference>
<comment type="caution">
    <text evidence="1">The sequence shown here is derived from an EMBL/GenBank/DDBJ whole genome shotgun (WGS) entry which is preliminary data.</text>
</comment>
<name>A0ABT8HL53_MYCAO</name>
<keyword evidence="2" id="KW-1185">Reference proteome</keyword>
<proteinExistence type="predicted"/>
<gene>
    <name evidence="1" type="ORF">QYF68_26185</name>
</gene>
<accession>A0ABT8HL53</accession>
<dbReference type="Pfam" id="PF11150">
    <property type="entry name" value="DUF2927"/>
    <property type="match status" value="1"/>
</dbReference>
<evidence type="ECO:0000313" key="1">
    <source>
        <dbReference type="EMBL" id="MDN4521285.1"/>
    </source>
</evidence>
<sequence length="289" mass="31023">MTDITVQLPAIGSSTQVRSLHPPEAEGEPVFRLTPRIAAVAVCAPLSLVAGCAADGADDSATHVSRTVSMTPLISITTLRAAPGPAIPEPPPPTPDPKAVTDYFSEIAFGTEYGQSDLTIHKWTRNPRITVHGAPRPTDLTTLSAVVGELNDIINTIHLEIVPTGGDIDVHFAPEHEFAALASDYVPGNVGFFTSWWRGQGEMTKGRVLVSTTITDQVLRDHTIREEITQVLGLANDSFTHPDSIFHQDIATATRFSDIDRRVIDLLYHPQIIPGMTRSEALAAVAAAS</sequence>
<evidence type="ECO:0000313" key="2">
    <source>
        <dbReference type="Proteomes" id="UP001172687"/>
    </source>
</evidence>
<dbReference type="EMBL" id="JAUHTC010000089">
    <property type="protein sequence ID" value="MDN4521285.1"/>
    <property type="molecule type" value="Genomic_DNA"/>
</dbReference>